<evidence type="ECO:0000313" key="2">
    <source>
        <dbReference type="EMBL" id="CAH1974850.1"/>
    </source>
</evidence>
<feature type="region of interest" description="Disordered" evidence="1">
    <location>
        <begin position="1"/>
        <end position="50"/>
    </location>
</feature>
<feature type="region of interest" description="Disordered" evidence="1">
    <location>
        <begin position="180"/>
        <end position="199"/>
    </location>
</feature>
<dbReference type="Proteomes" id="UP001152888">
    <property type="component" value="Unassembled WGS sequence"/>
</dbReference>
<dbReference type="AlphaFoldDB" id="A0A9P0KPM8"/>
<feature type="compositionally biased region" description="Low complexity" evidence="1">
    <location>
        <begin position="1"/>
        <end position="16"/>
    </location>
</feature>
<proteinExistence type="predicted"/>
<protein>
    <submittedName>
        <fullName evidence="2">Uncharacterized protein</fullName>
    </submittedName>
</protein>
<feature type="compositionally biased region" description="Basic and acidic residues" evidence="1">
    <location>
        <begin position="17"/>
        <end position="38"/>
    </location>
</feature>
<evidence type="ECO:0000256" key="1">
    <source>
        <dbReference type="SAM" id="MobiDB-lite"/>
    </source>
</evidence>
<accession>A0A9P0KPM8</accession>
<dbReference type="EMBL" id="CAKOFQ010006830">
    <property type="protein sequence ID" value="CAH1974850.1"/>
    <property type="molecule type" value="Genomic_DNA"/>
</dbReference>
<gene>
    <name evidence="2" type="ORF">ACAOBT_LOCUS11313</name>
</gene>
<comment type="caution">
    <text evidence="2">The sequence shown here is derived from an EMBL/GenBank/DDBJ whole genome shotgun (WGS) entry which is preliminary data.</text>
</comment>
<keyword evidence="3" id="KW-1185">Reference proteome</keyword>
<dbReference type="PANTHER" id="PTHR10773">
    <property type="entry name" value="DNA-DIRECTED RNA POLYMERASES I, II, AND III SUBUNIT RPABC2"/>
    <property type="match status" value="1"/>
</dbReference>
<name>A0A9P0KPM8_ACAOB</name>
<dbReference type="OrthoDB" id="6774481at2759"/>
<reference evidence="2" key="1">
    <citation type="submission" date="2022-03" db="EMBL/GenBank/DDBJ databases">
        <authorList>
            <person name="Sayadi A."/>
        </authorList>
    </citation>
    <scope>NUCLEOTIDE SEQUENCE</scope>
</reference>
<dbReference type="PANTHER" id="PTHR10773:SF19">
    <property type="match status" value="1"/>
</dbReference>
<sequence>MDSYASSSSGCSSCSGPEKREENEKEGNCMAEGKENQNKKGKKTSLNPEKWKNRQVKRFRNPGKAYTSTSKSKKLISERNICGPCGNICTLKCKSNEAGRQSIFKGYCGMLDLQRQREYIVDHTSAIKPKYRYTTTENHRNLNSAFYFEENGEKIRVYKKLFKATLDINDRPIRTDLVKRNGSGNVESDMRGKHVHQKTVAPEVKDSVRKFIKAILRIESHYLGAQTTREFIECGKSLADIYRDYKEDQERQQLPYANYVMFNRIFITEFNISFM</sequence>
<evidence type="ECO:0000313" key="3">
    <source>
        <dbReference type="Proteomes" id="UP001152888"/>
    </source>
</evidence>
<organism evidence="2 3">
    <name type="scientific">Acanthoscelides obtectus</name>
    <name type="common">Bean weevil</name>
    <name type="synonym">Bruchus obtectus</name>
    <dbReference type="NCBI Taxonomy" id="200917"/>
    <lineage>
        <taxon>Eukaryota</taxon>
        <taxon>Metazoa</taxon>
        <taxon>Ecdysozoa</taxon>
        <taxon>Arthropoda</taxon>
        <taxon>Hexapoda</taxon>
        <taxon>Insecta</taxon>
        <taxon>Pterygota</taxon>
        <taxon>Neoptera</taxon>
        <taxon>Endopterygota</taxon>
        <taxon>Coleoptera</taxon>
        <taxon>Polyphaga</taxon>
        <taxon>Cucujiformia</taxon>
        <taxon>Chrysomeloidea</taxon>
        <taxon>Chrysomelidae</taxon>
        <taxon>Bruchinae</taxon>
        <taxon>Bruchini</taxon>
        <taxon>Acanthoscelides</taxon>
    </lineage>
</organism>